<gene>
    <name evidence="3" type="ORF">SALB_07871</name>
</gene>
<protein>
    <recommendedName>
        <fullName evidence="2">Phosphodiester glycosidase domain-containing protein</fullName>
    </recommendedName>
</protein>
<comment type="caution">
    <text evidence="3">The sequence shown here is derived from an EMBL/GenBank/DDBJ whole genome shotgun (WGS) entry which is preliminary data.</text>
</comment>
<dbReference type="EMBL" id="BHXC01000007">
    <property type="protein sequence ID" value="GCB95068.1"/>
    <property type="molecule type" value="Genomic_DNA"/>
</dbReference>
<dbReference type="Proteomes" id="UP000288351">
    <property type="component" value="Unassembled WGS sequence"/>
</dbReference>
<dbReference type="InterPro" id="IPR018711">
    <property type="entry name" value="NAGPA"/>
</dbReference>
<name>A0A401RBS1_STRNR</name>
<evidence type="ECO:0000256" key="1">
    <source>
        <dbReference type="SAM" id="MobiDB-lite"/>
    </source>
</evidence>
<sequence length="431" mass="44648">MKQRLGTIRTVTIRAVTAGAVAWGVLVGGTVAGTARAAAADLAAPAPSPITRGTHLSRTTPVRLAPGVTYSAFRLALPRGTARGHLLTVDLSHPEVSVDLLHPAAVAARAPVSELAGDQEAVAAVNGDFFNISEAQHPGVEVTGSSVGPEVSSGRALKGAVPDGQRFGPPLPPGASTEDVLGIGYDHRARLDRLALRGTVRSAAGAWPLRGLNQYALPQGGIGAYTARWGGVSRERAVCGTDTDRGAGCDTATAEVTVRHGRVVKTARRPGAGTIAPGSVVLVGREGGARRLRALHLGERVRISHRLVGLRSGRLRCAVGGFPVLRDGRPTAGLDTTAVTMRTSAGIAHHGRTLLLMALDGEKGQHQTGLTVRELAGLMARLGARDATDLDGGGSSTFVTEDRYGEVRVRNHPTDGKERPVANALGVFSLR</sequence>
<accession>A0A401RBS1</accession>
<organism evidence="3 4">
    <name type="scientific">Streptomyces noursei</name>
    <name type="common">Streptomyces albulus</name>
    <dbReference type="NCBI Taxonomy" id="1971"/>
    <lineage>
        <taxon>Bacteria</taxon>
        <taxon>Bacillati</taxon>
        <taxon>Actinomycetota</taxon>
        <taxon>Actinomycetes</taxon>
        <taxon>Kitasatosporales</taxon>
        <taxon>Streptomycetaceae</taxon>
        <taxon>Streptomyces</taxon>
    </lineage>
</organism>
<evidence type="ECO:0000259" key="2">
    <source>
        <dbReference type="Pfam" id="PF09992"/>
    </source>
</evidence>
<proteinExistence type="predicted"/>
<evidence type="ECO:0000313" key="4">
    <source>
        <dbReference type="Proteomes" id="UP000288351"/>
    </source>
</evidence>
<dbReference type="PANTHER" id="PTHR40446:SF2">
    <property type="entry name" value="N-ACETYLGLUCOSAMINE-1-PHOSPHODIESTER ALPHA-N-ACETYLGLUCOSAMINIDASE"/>
    <property type="match status" value="1"/>
</dbReference>
<dbReference type="AlphaFoldDB" id="A0A401RBS1"/>
<feature type="domain" description="Phosphodiester glycosidase" evidence="2">
    <location>
        <begin position="253"/>
        <end position="428"/>
    </location>
</feature>
<dbReference type="Pfam" id="PF09992">
    <property type="entry name" value="NAGPA"/>
    <property type="match status" value="1"/>
</dbReference>
<feature type="region of interest" description="Disordered" evidence="1">
    <location>
        <begin position="142"/>
        <end position="175"/>
    </location>
</feature>
<dbReference type="PANTHER" id="PTHR40446">
    <property type="entry name" value="N-ACETYLGLUCOSAMINE-1-PHOSPHODIESTER ALPHA-N-ACETYLGLUCOSAMINIDASE"/>
    <property type="match status" value="1"/>
</dbReference>
<evidence type="ECO:0000313" key="3">
    <source>
        <dbReference type="EMBL" id="GCB95068.1"/>
    </source>
</evidence>
<reference evidence="3 4" key="1">
    <citation type="journal article" date="2019" name="Microbiol. Resour. Announc.">
        <title>Draft Genome Sequence of the Most Traditional epsilon-Poly-l-Lysine Producer, Streptomyces albulus NBRC14147.</title>
        <authorList>
            <person name="Yamanaka K."/>
            <person name="Hamano Y."/>
        </authorList>
    </citation>
    <scope>NUCLEOTIDE SEQUENCE [LARGE SCALE GENOMIC DNA]</scope>
    <source>
        <strain evidence="3 4">NBRC 14147</strain>
    </source>
</reference>